<evidence type="ECO:0000313" key="2">
    <source>
        <dbReference type="EMBL" id="KMS58539.1"/>
    </source>
</evidence>
<dbReference type="NCBIfam" id="TIGR03019">
    <property type="entry name" value="pepcterm_femAB"/>
    <property type="match status" value="1"/>
</dbReference>
<dbReference type="STRING" id="1420583.V473_10635"/>
<dbReference type="RefSeq" id="WP_066603423.1">
    <property type="nucleotide sequence ID" value="NZ_KQ130434.1"/>
</dbReference>
<reference evidence="2 3" key="1">
    <citation type="journal article" date="2015" name="G3 (Bethesda)">
        <title>Insights into Ongoing Evolution of the Hexachlorocyclohexane Catabolic Pathway from Comparative Genomics of Ten Sphingomonadaceae Strains.</title>
        <authorList>
            <person name="Pearce S.L."/>
            <person name="Oakeshott J.G."/>
            <person name="Pandey G."/>
        </authorList>
    </citation>
    <scope>NUCLEOTIDE SEQUENCE [LARGE SCALE GENOMIC DNA]</scope>
    <source>
        <strain evidence="2 3">LL01</strain>
    </source>
</reference>
<evidence type="ECO:0000259" key="1">
    <source>
        <dbReference type="Pfam" id="PF13480"/>
    </source>
</evidence>
<protein>
    <submittedName>
        <fullName evidence="2">FemAB</fullName>
    </submittedName>
</protein>
<gene>
    <name evidence="2" type="ORF">V473_10635</name>
</gene>
<dbReference type="Gene3D" id="3.40.630.30">
    <property type="match status" value="1"/>
</dbReference>
<dbReference type="InterPro" id="IPR016181">
    <property type="entry name" value="Acyl_CoA_acyltransferase"/>
</dbReference>
<evidence type="ECO:0000313" key="3">
    <source>
        <dbReference type="Proteomes" id="UP000052232"/>
    </source>
</evidence>
<organism evidence="2 3">
    <name type="scientific">Sphingobium cupriresistens LL01</name>
    <dbReference type="NCBI Taxonomy" id="1420583"/>
    <lineage>
        <taxon>Bacteria</taxon>
        <taxon>Pseudomonadati</taxon>
        <taxon>Pseudomonadota</taxon>
        <taxon>Alphaproteobacteria</taxon>
        <taxon>Sphingomonadales</taxon>
        <taxon>Sphingomonadaceae</taxon>
        <taxon>Sphingobium</taxon>
    </lineage>
</organism>
<proteinExistence type="predicted"/>
<dbReference type="Pfam" id="PF13480">
    <property type="entry name" value="Acetyltransf_6"/>
    <property type="match status" value="1"/>
</dbReference>
<dbReference type="InterPro" id="IPR038740">
    <property type="entry name" value="BioF2-like_GNAT_dom"/>
</dbReference>
<dbReference type="EMBL" id="JACT01000001">
    <property type="protein sequence ID" value="KMS58539.1"/>
    <property type="molecule type" value="Genomic_DNA"/>
</dbReference>
<keyword evidence="3" id="KW-1185">Reference proteome</keyword>
<dbReference type="InterPro" id="IPR017469">
    <property type="entry name" value="PEP-CTERM_FemAB-rel"/>
</dbReference>
<accession>A0A0J7Y3Z1</accession>
<dbReference type="PANTHER" id="PTHR36174:SF1">
    <property type="entry name" value="LIPID II:GLYCINE GLYCYLTRANSFERASE"/>
    <property type="match status" value="1"/>
</dbReference>
<comment type="caution">
    <text evidence="2">The sequence shown here is derived from an EMBL/GenBank/DDBJ whole genome shotgun (WGS) entry which is preliminary data.</text>
</comment>
<dbReference type="Proteomes" id="UP000052232">
    <property type="component" value="Unassembled WGS sequence"/>
</dbReference>
<dbReference type="AlphaFoldDB" id="A0A0J7Y3Z1"/>
<sequence length="356" mass="38758">MMVGNLAGLGVTMLDVDDPTQAQAADAFVMAHSDGTPFHRTAWLRAITQAMGHRALLLAAFAPSGQIRGLLPLHHVKSRLFGDALVSSAFAVDGGLLVADDRATAALAAAAQGLAGDRGGPPLELRGGPAPGGDWQRREGEYVGFVRPLAADDEADLRAIPRKHRAELRKALANSSLNVETGRSDRLRRDHYRVYAASVRNLGTPVFPKQLFHSVLQQFGEDADILVVREGDRPVSAVLTLYHQGRVMPYWGGGVADARRLRSNELMYYRLMGHGRARGMSQFDFGRSKVGSGQAAWKKSFGFDPVPRVYHGWSADGARRDVNPTSAKYQRRINLWKRLPLPVANLLGPMISRGLG</sequence>
<dbReference type="PATRIC" id="fig|1420583.3.peg.2138"/>
<dbReference type="InterPro" id="IPR050644">
    <property type="entry name" value="PG_Glycine_Bridge_Synth"/>
</dbReference>
<dbReference type="PANTHER" id="PTHR36174">
    <property type="entry name" value="LIPID II:GLYCINE GLYCYLTRANSFERASE"/>
    <property type="match status" value="1"/>
</dbReference>
<dbReference type="SUPFAM" id="SSF55729">
    <property type="entry name" value="Acyl-CoA N-acyltransferases (Nat)"/>
    <property type="match status" value="1"/>
</dbReference>
<name>A0A0J7Y3Z1_9SPHN</name>
<feature type="domain" description="BioF2-like acetyltransferase" evidence="1">
    <location>
        <begin position="162"/>
        <end position="299"/>
    </location>
</feature>